<feature type="transmembrane region" description="Helical" evidence="17">
    <location>
        <begin position="156"/>
        <end position="179"/>
    </location>
</feature>
<feature type="transmembrane region" description="Helical" evidence="17">
    <location>
        <begin position="43"/>
        <end position="67"/>
    </location>
</feature>
<dbReference type="GO" id="GO:0009897">
    <property type="term" value="C:external side of plasma membrane"/>
    <property type="evidence" value="ECO:0007669"/>
    <property type="project" value="TreeGrafter"/>
</dbReference>
<evidence type="ECO:0000256" key="6">
    <source>
        <dbReference type="ARBA" id="ARBA00022692"/>
    </source>
</evidence>
<keyword evidence="10 17" id="KW-0472">Membrane</keyword>
<evidence type="ECO:0000313" key="19">
    <source>
        <dbReference type="EMBL" id="KAF7708281.1"/>
    </source>
</evidence>
<dbReference type="FunFam" id="1.20.1070.10:FF:000159">
    <property type="entry name" value="C-X-C chemokine receptor type 3"/>
    <property type="match status" value="1"/>
</dbReference>
<proteinExistence type="inferred from homology"/>
<keyword evidence="12 16" id="KW-0675">Receptor</keyword>
<evidence type="ECO:0000256" key="3">
    <source>
        <dbReference type="ARBA" id="ARBA00020038"/>
    </source>
</evidence>
<dbReference type="GO" id="GO:0005769">
    <property type="term" value="C:early endosome"/>
    <property type="evidence" value="ECO:0007669"/>
    <property type="project" value="UniProtKB-SubCell"/>
</dbReference>
<feature type="transmembrane region" description="Helical" evidence="17">
    <location>
        <begin position="118"/>
        <end position="136"/>
    </location>
</feature>
<keyword evidence="11" id="KW-1015">Disulfide bond</keyword>
<evidence type="ECO:0000256" key="12">
    <source>
        <dbReference type="ARBA" id="ARBA00023170"/>
    </source>
</evidence>
<dbReference type="AlphaFoldDB" id="A0A8T0BLU2"/>
<dbReference type="CDD" id="cd15180">
    <property type="entry name" value="7tmA_CXCR3"/>
    <property type="match status" value="1"/>
</dbReference>
<dbReference type="PANTHER" id="PTHR10489:SF671">
    <property type="entry name" value="C-X-C CHEMOKINE RECEPTOR TYPE 3"/>
    <property type="match status" value="1"/>
</dbReference>
<dbReference type="Gene3D" id="1.20.1070.10">
    <property type="entry name" value="Rhodopsin 7-helix transmembrane proteins"/>
    <property type="match status" value="1"/>
</dbReference>
<keyword evidence="8 17" id="KW-1133">Transmembrane helix</keyword>
<dbReference type="SUPFAM" id="SSF81321">
    <property type="entry name" value="Family A G protein-coupled receptor-like"/>
    <property type="match status" value="1"/>
</dbReference>
<evidence type="ECO:0000256" key="7">
    <source>
        <dbReference type="ARBA" id="ARBA00022753"/>
    </source>
</evidence>
<dbReference type="InterPro" id="IPR050119">
    <property type="entry name" value="CCR1-9-like"/>
</dbReference>
<evidence type="ECO:0000256" key="8">
    <source>
        <dbReference type="ARBA" id="ARBA00022989"/>
    </source>
</evidence>
<evidence type="ECO:0000259" key="18">
    <source>
        <dbReference type="PROSITE" id="PS50262"/>
    </source>
</evidence>
<keyword evidence="14 16" id="KW-0807">Transducer</keyword>
<dbReference type="GO" id="GO:0019957">
    <property type="term" value="F:C-C chemokine binding"/>
    <property type="evidence" value="ECO:0007669"/>
    <property type="project" value="TreeGrafter"/>
</dbReference>
<gene>
    <name evidence="19" type="ORF">HF521_017338</name>
</gene>
<dbReference type="InterPro" id="IPR000355">
    <property type="entry name" value="Chemokine_rcpt"/>
</dbReference>
<evidence type="ECO:0000256" key="14">
    <source>
        <dbReference type="ARBA" id="ARBA00023224"/>
    </source>
</evidence>
<dbReference type="OrthoDB" id="9818824at2759"/>
<organism evidence="19 20">
    <name type="scientific">Silurus meridionalis</name>
    <name type="common">Southern catfish</name>
    <name type="synonym">Silurus soldatovi meridionalis</name>
    <dbReference type="NCBI Taxonomy" id="175797"/>
    <lineage>
        <taxon>Eukaryota</taxon>
        <taxon>Metazoa</taxon>
        <taxon>Chordata</taxon>
        <taxon>Craniata</taxon>
        <taxon>Vertebrata</taxon>
        <taxon>Euteleostomi</taxon>
        <taxon>Actinopterygii</taxon>
        <taxon>Neopterygii</taxon>
        <taxon>Teleostei</taxon>
        <taxon>Ostariophysi</taxon>
        <taxon>Siluriformes</taxon>
        <taxon>Siluridae</taxon>
        <taxon>Silurus</taxon>
    </lineage>
</organism>
<dbReference type="InterPro" id="IPR000276">
    <property type="entry name" value="GPCR_Rhodpsn"/>
</dbReference>
<dbReference type="GO" id="GO:0016493">
    <property type="term" value="F:C-C chemokine receptor activity"/>
    <property type="evidence" value="ECO:0007669"/>
    <property type="project" value="TreeGrafter"/>
</dbReference>
<dbReference type="Pfam" id="PF00001">
    <property type="entry name" value="7tm_1"/>
    <property type="match status" value="1"/>
</dbReference>
<feature type="transmembrane region" description="Helical" evidence="17">
    <location>
        <begin position="79"/>
        <end position="98"/>
    </location>
</feature>
<dbReference type="PRINTS" id="PR00657">
    <property type="entry name" value="CCCHEMOKINER"/>
</dbReference>
<dbReference type="InterPro" id="IPR001277">
    <property type="entry name" value="CXCR4/ACKR2"/>
</dbReference>
<sequence>METIKVSDIDFSGLNDTYDEYENDKDCCGMVCEQHTSMHFEAIFIPVLYSVVFVLGLLGNGLVLFVLCQKRRTWSVTDVFVLHLSVADLLLLLTMPLWAVDAVQGWSFGNSFCKLSGAMFRVNFYCGIFLLACISLDRYFSVVHAVQMYSRSRPFLVQFSCLAVWFFCLLLSIPDWMYLKAEADSRRNNKYECTHHYPSSEWRVVLRGLYHVLGFLLPAIVLLYCYTRVVVRLQFGSQGVQKQRAVRIVLALVVAFFISWLPYNVTLLVDTLYTNQTSNNETNCETSTALDFALIITSTLGYMHCCVNPVLYAFVGVKFRRHLLDLIKPFRYRLQSRVDTVSRKSSVWSADTSQTSAF</sequence>
<dbReference type="GO" id="GO:0007204">
    <property type="term" value="P:positive regulation of cytosolic calcium ion concentration"/>
    <property type="evidence" value="ECO:0007669"/>
    <property type="project" value="TreeGrafter"/>
</dbReference>
<evidence type="ECO:0000256" key="11">
    <source>
        <dbReference type="ARBA" id="ARBA00023157"/>
    </source>
</evidence>
<evidence type="ECO:0000256" key="10">
    <source>
        <dbReference type="ARBA" id="ARBA00023136"/>
    </source>
</evidence>
<name>A0A8T0BLU2_SILME</name>
<evidence type="ECO:0000256" key="1">
    <source>
        <dbReference type="ARBA" id="ARBA00004412"/>
    </source>
</evidence>
<feature type="domain" description="G-protein coupled receptors family 1 profile" evidence="18">
    <location>
        <begin position="59"/>
        <end position="312"/>
    </location>
</feature>
<comment type="similarity">
    <text evidence="16">Belongs to the G-protein coupled receptor 1 family.</text>
</comment>
<dbReference type="GO" id="GO:0019722">
    <property type="term" value="P:calcium-mediated signaling"/>
    <property type="evidence" value="ECO:0007669"/>
    <property type="project" value="TreeGrafter"/>
</dbReference>
<feature type="transmembrane region" description="Helical" evidence="17">
    <location>
        <begin position="248"/>
        <end position="269"/>
    </location>
</feature>
<dbReference type="EMBL" id="JABFDY010000004">
    <property type="protein sequence ID" value="KAF7708281.1"/>
    <property type="molecule type" value="Genomic_DNA"/>
</dbReference>
<comment type="subcellular location">
    <subcellularLocation>
        <location evidence="2">Cell membrane</location>
        <topology evidence="2">Multi-pass membrane protein</topology>
    </subcellularLocation>
    <subcellularLocation>
        <location evidence="1">Early endosome</location>
    </subcellularLocation>
</comment>
<dbReference type="Proteomes" id="UP000606274">
    <property type="component" value="Unassembled WGS sequence"/>
</dbReference>
<evidence type="ECO:0000256" key="2">
    <source>
        <dbReference type="ARBA" id="ARBA00004651"/>
    </source>
</evidence>
<feature type="transmembrane region" description="Helical" evidence="17">
    <location>
        <begin position="208"/>
        <end position="227"/>
    </location>
</feature>
<evidence type="ECO:0000313" key="20">
    <source>
        <dbReference type="Proteomes" id="UP000606274"/>
    </source>
</evidence>
<keyword evidence="9 16" id="KW-0297">G-protein coupled receptor</keyword>
<feature type="transmembrane region" description="Helical" evidence="17">
    <location>
        <begin position="289"/>
        <end position="315"/>
    </location>
</feature>
<keyword evidence="20" id="KW-1185">Reference proteome</keyword>
<keyword evidence="7" id="KW-0967">Endosome</keyword>
<protein>
    <recommendedName>
        <fullName evidence="3">C-X-C chemokine receptor type 3</fullName>
    </recommendedName>
    <alternativeName>
        <fullName evidence="15">Interferon-inducible protein 10 receptor</fullName>
    </alternativeName>
</protein>
<dbReference type="PRINTS" id="PR00237">
    <property type="entry name" value="GPCRRHODOPSN"/>
</dbReference>
<evidence type="ECO:0000256" key="15">
    <source>
        <dbReference type="ARBA" id="ARBA00030908"/>
    </source>
</evidence>
<keyword evidence="6 16" id="KW-0812">Transmembrane</keyword>
<keyword evidence="5" id="KW-0765">Sulfation</keyword>
<evidence type="ECO:0000256" key="9">
    <source>
        <dbReference type="ARBA" id="ARBA00023040"/>
    </source>
</evidence>
<accession>A0A8T0BLU2</accession>
<keyword evidence="4" id="KW-1003">Cell membrane</keyword>
<reference evidence="19" key="1">
    <citation type="submission" date="2020-08" db="EMBL/GenBank/DDBJ databases">
        <title>Chromosome-level assembly of Southern catfish (Silurus meridionalis) provides insights into visual adaptation to the nocturnal and benthic lifestyles.</title>
        <authorList>
            <person name="Zhang Y."/>
            <person name="Wang D."/>
            <person name="Peng Z."/>
        </authorList>
    </citation>
    <scope>NUCLEOTIDE SEQUENCE</scope>
    <source>
        <strain evidence="19">SWU-2019-XX</strain>
        <tissue evidence="19">Muscle</tissue>
    </source>
</reference>
<dbReference type="GO" id="GO:0006955">
    <property type="term" value="P:immune response"/>
    <property type="evidence" value="ECO:0007669"/>
    <property type="project" value="TreeGrafter"/>
</dbReference>
<dbReference type="InterPro" id="IPR017452">
    <property type="entry name" value="GPCR_Rhodpsn_7TM"/>
</dbReference>
<evidence type="ECO:0000256" key="4">
    <source>
        <dbReference type="ARBA" id="ARBA00022475"/>
    </source>
</evidence>
<evidence type="ECO:0000256" key="13">
    <source>
        <dbReference type="ARBA" id="ARBA00023180"/>
    </source>
</evidence>
<dbReference type="PROSITE" id="PS00237">
    <property type="entry name" value="G_PROTEIN_RECEP_F1_1"/>
    <property type="match status" value="1"/>
</dbReference>
<keyword evidence="13" id="KW-0325">Glycoprotein</keyword>
<evidence type="ECO:0000256" key="5">
    <source>
        <dbReference type="ARBA" id="ARBA00022641"/>
    </source>
</evidence>
<dbReference type="PROSITE" id="PS50262">
    <property type="entry name" value="G_PROTEIN_RECEP_F1_2"/>
    <property type="match status" value="1"/>
</dbReference>
<dbReference type="GO" id="GO:0060326">
    <property type="term" value="P:cell chemotaxis"/>
    <property type="evidence" value="ECO:0007669"/>
    <property type="project" value="TreeGrafter"/>
</dbReference>
<comment type="caution">
    <text evidence="19">The sequence shown here is derived from an EMBL/GenBank/DDBJ whole genome shotgun (WGS) entry which is preliminary data.</text>
</comment>
<evidence type="ECO:0000256" key="16">
    <source>
        <dbReference type="RuleBase" id="RU000688"/>
    </source>
</evidence>
<dbReference type="PRINTS" id="PR00645">
    <property type="entry name" value="CXCCHMKINER4"/>
</dbReference>
<dbReference type="PANTHER" id="PTHR10489">
    <property type="entry name" value="CELL ADHESION MOLECULE"/>
    <property type="match status" value="1"/>
</dbReference>
<evidence type="ECO:0000256" key="17">
    <source>
        <dbReference type="SAM" id="Phobius"/>
    </source>
</evidence>